<dbReference type="GO" id="GO:0032259">
    <property type="term" value="P:methylation"/>
    <property type="evidence" value="ECO:0007669"/>
    <property type="project" value="UniProtKB-KW"/>
</dbReference>
<dbReference type="AlphaFoldDB" id="A0A0G0U578"/>
<evidence type="ECO:0000256" key="1">
    <source>
        <dbReference type="SAM" id="Phobius"/>
    </source>
</evidence>
<dbReference type="CDD" id="cd02440">
    <property type="entry name" value="AdoMet_MTases"/>
    <property type="match status" value="1"/>
</dbReference>
<feature type="transmembrane region" description="Helical" evidence="1">
    <location>
        <begin position="208"/>
        <end position="228"/>
    </location>
</feature>
<name>A0A0G0U578_9BACT</name>
<evidence type="ECO:0000313" key="3">
    <source>
        <dbReference type="EMBL" id="KKR82336.1"/>
    </source>
</evidence>
<gene>
    <name evidence="3" type="ORF">UU29_C0015G0002</name>
</gene>
<dbReference type="InterPro" id="IPR041698">
    <property type="entry name" value="Methyltransf_25"/>
</dbReference>
<dbReference type="EMBL" id="LCAB01000015">
    <property type="protein sequence ID" value="KKR82336.1"/>
    <property type="molecule type" value="Genomic_DNA"/>
</dbReference>
<feature type="domain" description="Methyltransferase" evidence="2">
    <location>
        <begin position="55"/>
        <end position="149"/>
    </location>
</feature>
<keyword evidence="3" id="KW-0489">Methyltransferase</keyword>
<protein>
    <submittedName>
        <fullName evidence="3">Methyltransferase type 11</fullName>
    </submittedName>
</protein>
<dbReference type="Gene3D" id="3.40.50.150">
    <property type="entry name" value="Vaccinia Virus protein VP39"/>
    <property type="match status" value="1"/>
</dbReference>
<accession>A0A0G0U578</accession>
<evidence type="ECO:0000313" key="4">
    <source>
        <dbReference type="Proteomes" id="UP000034601"/>
    </source>
</evidence>
<evidence type="ECO:0000259" key="2">
    <source>
        <dbReference type="Pfam" id="PF13649"/>
    </source>
</evidence>
<dbReference type="SUPFAM" id="SSF53335">
    <property type="entry name" value="S-adenosyl-L-methionine-dependent methyltransferases"/>
    <property type="match status" value="1"/>
</dbReference>
<dbReference type="GO" id="GO:0008168">
    <property type="term" value="F:methyltransferase activity"/>
    <property type="evidence" value="ECO:0007669"/>
    <property type="project" value="UniProtKB-KW"/>
</dbReference>
<comment type="caution">
    <text evidence="3">The sequence shown here is derived from an EMBL/GenBank/DDBJ whole genome shotgun (WGS) entry which is preliminary data.</text>
</comment>
<sequence length="260" mass="29680">MKTLEKFWEQRSQKYGTRIEGVLLKSVPSVINDYLHQWMLEQISSEVENKESVQVLDIGCGYGRLSGELLNRFSKIKIVGVDIAPKYVDLYNQQLAPRGRAFKGDVRQLPFKDNSFNMIFMVTTLMYLSDDQDQKKAMKEITRVLKPGGRLMIIERNPLGYNIFNLGGLISKLRGQKHSEIPAVSFSPSRIFQLAHSFDLKVVKRQGLPGFTVFFFPILASALVNNHLARLFLRLIKKIDSQAGWFVQPSLYISYSGIKA</sequence>
<reference evidence="3 4" key="1">
    <citation type="journal article" date="2015" name="Nature">
        <title>rRNA introns, odd ribosomes, and small enigmatic genomes across a large radiation of phyla.</title>
        <authorList>
            <person name="Brown C.T."/>
            <person name="Hug L.A."/>
            <person name="Thomas B.C."/>
            <person name="Sharon I."/>
            <person name="Castelle C.J."/>
            <person name="Singh A."/>
            <person name="Wilkins M.J."/>
            <person name="Williams K.H."/>
            <person name="Banfield J.F."/>
        </authorList>
    </citation>
    <scope>NUCLEOTIDE SEQUENCE [LARGE SCALE GENOMIC DNA]</scope>
</reference>
<dbReference type="Pfam" id="PF13649">
    <property type="entry name" value="Methyltransf_25"/>
    <property type="match status" value="1"/>
</dbReference>
<keyword evidence="1" id="KW-0812">Transmembrane</keyword>
<dbReference type="InterPro" id="IPR050508">
    <property type="entry name" value="Methyltransf_Superfamily"/>
</dbReference>
<keyword evidence="3" id="KW-0808">Transferase</keyword>
<organism evidence="3 4">
    <name type="scientific">Candidatus Daviesbacteria bacterium GW2011_GWA2_40_9</name>
    <dbReference type="NCBI Taxonomy" id="1618424"/>
    <lineage>
        <taxon>Bacteria</taxon>
        <taxon>Candidatus Daviesiibacteriota</taxon>
    </lineage>
</organism>
<dbReference type="PANTHER" id="PTHR42912">
    <property type="entry name" value="METHYLTRANSFERASE"/>
    <property type="match status" value="1"/>
</dbReference>
<dbReference type="Proteomes" id="UP000034601">
    <property type="component" value="Unassembled WGS sequence"/>
</dbReference>
<keyword evidence="1" id="KW-0472">Membrane</keyword>
<dbReference type="InterPro" id="IPR029063">
    <property type="entry name" value="SAM-dependent_MTases_sf"/>
</dbReference>
<proteinExistence type="predicted"/>
<keyword evidence="1" id="KW-1133">Transmembrane helix</keyword>